<evidence type="ECO:0000313" key="1">
    <source>
        <dbReference type="EMBL" id="MYM38352.1"/>
    </source>
</evidence>
<proteinExistence type="predicted"/>
<sequence length="115" mass="13543">MRDKPIVWIGTSLKDLTDDALFPAEARQYAGVQLRKIQRGYEPDNWKPFEELGDGVREIRILRYGGAYRVMFVAKFAEAVYVLHSFKKKTQKTSEYDKEITRQRYKAVIRARRTP</sequence>
<dbReference type="InterPro" id="IPR009241">
    <property type="entry name" value="HigB-like"/>
</dbReference>
<dbReference type="EMBL" id="WWCM01000002">
    <property type="protein sequence ID" value="MYM38352.1"/>
    <property type="molecule type" value="Genomic_DNA"/>
</dbReference>
<comment type="caution">
    <text evidence="1">The sequence shown here is derived from an EMBL/GenBank/DDBJ whole genome shotgun (WGS) entry which is preliminary data.</text>
</comment>
<dbReference type="Proteomes" id="UP000478090">
    <property type="component" value="Unassembled WGS sequence"/>
</dbReference>
<accession>A0ABW9VGT9</accession>
<dbReference type="Pfam" id="PF05973">
    <property type="entry name" value="Gp49"/>
    <property type="match status" value="1"/>
</dbReference>
<evidence type="ECO:0000313" key="2">
    <source>
        <dbReference type="Proteomes" id="UP000478090"/>
    </source>
</evidence>
<dbReference type="RefSeq" id="WP_161037772.1">
    <property type="nucleotide sequence ID" value="NZ_WWCM01000002.1"/>
</dbReference>
<organism evidence="1 2">
    <name type="scientific">Duganella qianjiadongensis</name>
    <dbReference type="NCBI Taxonomy" id="2692176"/>
    <lineage>
        <taxon>Bacteria</taxon>
        <taxon>Pseudomonadati</taxon>
        <taxon>Pseudomonadota</taxon>
        <taxon>Betaproteobacteria</taxon>
        <taxon>Burkholderiales</taxon>
        <taxon>Oxalobacteraceae</taxon>
        <taxon>Telluria group</taxon>
        <taxon>Duganella</taxon>
    </lineage>
</organism>
<protein>
    <submittedName>
        <fullName evidence="1">Type II toxin-antitoxin system RelE/ParE family toxin</fullName>
    </submittedName>
</protein>
<gene>
    <name evidence="1" type="ORF">GTP27_03320</name>
</gene>
<name>A0ABW9VGT9_9BURK</name>
<reference evidence="1 2" key="1">
    <citation type="submission" date="2019-12" db="EMBL/GenBank/DDBJ databases">
        <title>Novel species isolated from a subtropical stream in China.</title>
        <authorList>
            <person name="Lu H."/>
        </authorList>
    </citation>
    <scope>NUCLEOTIDE SEQUENCE [LARGE SCALE GENOMIC DNA]</scope>
    <source>
        <strain evidence="1 2">CY13W</strain>
    </source>
</reference>
<keyword evidence="2" id="KW-1185">Reference proteome</keyword>